<feature type="domain" description="SH3" evidence="15">
    <location>
        <begin position="149"/>
        <end position="219"/>
    </location>
</feature>
<dbReference type="PRINTS" id="PR00401">
    <property type="entry name" value="SH2DOMAIN"/>
</dbReference>
<keyword evidence="6 9" id="KW-0727">SH2 domain</keyword>
<gene>
    <name evidence="17" type="ORF">Pcinc_020190</name>
</gene>
<dbReference type="Pfam" id="PF07714">
    <property type="entry name" value="PK_Tyr_Ser-Thr"/>
    <property type="match status" value="1"/>
</dbReference>
<evidence type="ECO:0000256" key="6">
    <source>
        <dbReference type="ARBA" id="ARBA00022999"/>
    </source>
</evidence>
<evidence type="ECO:0000256" key="3">
    <source>
        <dbReference type="ARBA" id="ARBA00022741"/>
    </source>
</evidence>
<dbReference type="EC" id="2.7.10.2" evidence="12"/>
<dbReference type="InterPro" id="IPR001452">
    <property type="entry name" value="SH3_domain"/>
</dbReference>
<proteinExistence type="inferred from homology"/>
<feature type="compositionally biased region" description="Polar residues" evidence="13">
    <location>
        <begin position="120"/>
        <end position="131"/>
    </location>
</feature>
<dbReference type="GO" id="GO:0030036">
    <property type="term" value="P:actin cytoskeleton organization"/>
    <property type="evidence" value="ECO:0007669"/>
    <property type="project" value="UniProtKB-ARBA"/>
</dbReference>
<evidence type="ECO:0000256" key="5">
    <source>
        <dbReference type="ARBA" id="ARBA00022840"/>
    </source>
</evidence>
<accession>A0AAE1KLM8</accession>
<dbReference type="Gene3D" id="3.30.505.10">
    <property type="entry name" value="SH2 domain"/>
    <property type="match status" value="1"/>
</dbReference>
<dbReference type="InterPro" id="IPR011009">
    <property type="entry name" value="Kinase-like_dom_sf"/>
</dbReference>
<dbReference type="PROSITE" id="PS00109">
    <property type="entry name" value="PROTEIN_KINASE_TYR"/>
    <property type="match status" value="1"/>
</dbReference>
<evidence type="ECO:0000256" key="9">
    <source>
        <dbReference type="PROSITE-ProRule" id="PRU00191"/>
    </source>
</evidence>
<dbReference type="PRINTS" id="PR00109">
    <property type="entry name" value="TYRKINASE"/>
</dbReference>
<dbReference type="InterPro" id="IPR020635">
    <property type="entry name" value="Tyr_kinase_cat_dom"/>
</dbReference>
<evidence type="ECO:0000313" key="17">
    <source>
        <dbReference type="EMBL" id="KAK3874870.1"/>
    </source>
</evidence>
<dbReference type="PROSITE" id="PS50001">
    <property type="entry name" value="SH2"/>
    <property type="match status" value="1"/>
</dbReference>
<evidence type="ECO:0000256" key="12">
    <source>
        <dbReference type="RuleBase" id="RU362096"/>
    </source>
</evidence>
<comment type="catalytic activity">
    <reaction evidence="8 12">
        <text>L-tyrosyl-[protein] + ATP = O-phospho-L-tyrosyl-[protein] + ADP + H(+)</text>
        <dbReference type="Rhea" id="RHEA:10596"/>
        <dbReference type="Rhea" id="RHEA-COMP:10136"/>
        <dbReference type="Rhea" id="RHEA-COMP:20101"/>
        <dbReference type="ChEBI" id="CHEBI:15378"/>
        <dbReference type="ChEBI" id="CHEBI:30616"/>
        <dbReference type="ChEBI" id="CHEBI:46858"/>
        <dbReference type="ChEBI" id="CHEBI:61978"/>
        <dbReference type="ChEBI" id="CHEBI:456216"/>
        <dbReference type="EC" id="2.7.10.2"/>
    </reaction>
</comment>
<dbReference type="AlphaFoldDB" id="A0AAE1KLM8"/>
<dbReference type="PROSITE" id="PS00107">
    <property type="entry name" value="PROTEIN_KINASE_ATP"/>
    <property type="match status" value="1"/>
</dbReference>
<dbReference type="SMART" id="SM00252">
    <property type="entry name" value="SH2"/>
    <property type="match status" value="1"/>
</dbReference>
<evidence type="ECO:0000256" key="4">
    <source>
        <dbReference type="ARBA" id="ARBA00022777"/>
    </source>
</evidence>
<keyword evidence="7 12" id="KW-0829">Tyrosine-protein kinase</keyword>
<dbReference type="PRINTS" id="PR00452">
    <property type="entry name" value="SH3DOMAIN"/>
</dbReference>
<evidence type="ECO:0000259" key="14">
    <source>
        <dbReference type="PROSITE" id="PS50001"/>
    </source>
</evidence>
<dbReference type="FunFam" id="3.30.200.20:FF:000053">
    <property type="entry name" value="Tyrosine-protein kinase"/>
    <property type="match status" value="1"/>
</dbReference>
<feature type="compositionally biased region" description="Low complexity" evidence="13">
    <location>
        <begin position="101"/>
        <end position="119"/>
    </location>
</feature>
<protein>
    <recommendedName>
        <fullName evidence="12">Tyrosine-protein kinase</fullName>
        <ecNumber evidence="12">2.7.10.2</ecNumber>
    </recommendedName>
</protein>
<evidence type="ECO:0000256" key="1">
    <source>
        <dbReference type="ARBA" id="ARBA00022443"/>
    </source>
</evidence>
<dbReference type="InterPro" id="IPR008266">
    <property type="entry name" value="Tyr_kinase_AS"/>
</dbReference>
<dbReference type="InterPro" id="IPR036860">
    <property type="entry name" value="SH2_dom_sf"/>
</dbReference>
<evidence type="ECO:0000256" key="11">
    <source>
        <dbReference type="PROSITE-ProRule" id="PRU10141"/>
    </source>
</evidence>
<dbReference type="EMBL" id="JAWQEG010002041">
    <property type="protein sequence ID" value="KAK3874870.1"/>
    <property type="molecule type" value="Genomic_DNA"/>
</dbReference>
<comment type="similarity">
    <text evidence="12">Belongs to the protein kinase superfamily. Tyr protein kinase family.</text>
</comment>
<dbReference type="Pfam" id="PF00018">
    <property type="entry name" value="SH3_1"/>
    <property type="match status" value="2"/>
</dbReference>
<evidence type="ECO:0000313" key="18">
    <source>
        <dbReference type="Proteomes" id="UP001286313"/>
    </source>
</evidence>
<keyword evidence="3 11" id="KW-0547">Nucleotide-binding</keyword>
<dbReference type="PROSITE" id="PS50011">
    <property type="entry name" value="PROTEIN_KINASE_DOM"/>
    <property type="match status" value="1"/>
</dbReference>
<evidence type="ECO:0000256" key="8">
    <source>
        <dbReference type="ARBA" id="ARBA00051245"/>
    </source>
</evidence>
<dbReference type="InterPro" id="IPR001245">
    <property type="entry name" value="Ser-Thr/Tyr_kinase_cat_dom"/>
</dbReference>
<feature type="domain" description="SH3" evidence="15">
    <location>
        <begin position="15"/>
        <end position="78"/>
    </location>
</feature>
<keyword evidence="4 12" id="KW-0418">Kinase</keyword>
<evidence type="ECO:0000256" key="2">
    <source>
        <dbReference type="ARBA" id="ARBA00022679"/>
    </source>
</evidence>
<evidence type="ECO:0000256" key="13">
    <source>
        <dbReference type="SAM" id="MobiDB-lite"/>
    </source>
</evidence>
<keyword evidence="2 12" id="KW-0808">Transferase</keyword>
<dbReference type="SUPFAM" id="SSF56112">
    <property type="entry name" value="Protein kinase-like (PK-like)"/>
    <property type="match status" value="1"/>
</dbReference>
<dbReference type="SMART" id="SM00326">
    <property type="entry name" value="SH3"/>
    <property type="match status" value="2"/>
</dbReference>
<evidence type="ECO:0000259" key="15">
    <source>
        <dbReference type="PROSITE" id="PS50002"/>
    </source>
</evidence>
<dbReference type="InterPro" id="IPR000980">
    <property type="entry name" value="SH2"/>
</dbReference>
<evidence type="ECO:0000259" key="16">
    <source>
        <dbReference type="PROSITE" id="PS50011"/>
    </source>
</evidence>
<keyword evidence="5 11" id="KW-0067">ATP-binding</keyword>
<dbReference type="InterPro" id="IPR000719">
    <property type="entry name" value="Prot_kinase_dom"/>
</dbReference>
<name>A0AAE1KLM8_PETCI</name>
<dbReference type="GO" id="GO:0007435">
    <property type="term" value="P:salivary gland morphogenesis"/>
    <property type="evidence" value="ECO:0007669"/>
    <property type="project" value="UniProtKB-ARBA"/>
</dbReference>
<dbReference type="GO" id="GO:0002009">
    <property type="term" value="P:morphogenesis of an epithelium"/>
    <property type="evidence" value="ECO:0007669"/>
    <property type="project" value="UniProtKB-ARBA"/>
</dbReference>
<evidence type="ECO:0000256" key="10">
    <source>
        <dbReference type="PROSITE-ProRule" id="PRU00192"/>
    </source>
</evidence>
<dbReference type="Proteomes" id="UP001286313">
    <property type="component" value="Unassembled WGS sequence"/>
</dbReference>
<evidence type="ECO:0000256" key="7">
    <source>
        <dbReference type="ARBA" id="ARBA00023137"/>
    </source>
</evidence>
<organism evidence="17 18">
    <name type="scientific">Petrolisthes cinctipes</name>
    <name type="common">Flat porcelain crab</name>
    <dbReference type="NCBI Taxonomy" id="88211"/>
    <lineage>
        <taxon>Eukaryota</taxon>
        <taxon>Metazoa</taxon>
        <taxon>Ecdysozoa</taxon>
        <taxon>Arthropoda</taxon>
        <taxon>Crustacea</taxon>
        <taxon>Multicrustacea</taxon>
        <taxon>Malacostraca</taxon>
        <taxon>Eumalacostraca</taxon>
        <taxon>Eucarida</taxon>
        <taxon>Decapoda</taxon>
        <taxon>Pleocyemata</taxon>
        <taxon>Anomura</taxon>
        <taxon>Galatheoidea</taxon>
        <taxon>Porcellanidae</taxon>
        <taxon>Petrolisthes</taxon>
    </lineage>
</organism>
<feature type="binding site" evidence="11">
    <location>
        <position position="375"/>
    </location>
    <ligand>
        <name>ATP</name>
        <dbReference type="ChEBI" id="CHEBI:30616"/>
    </ligand>
</feature>
<sequence>MNTSEKNIWKKDKNTGYEIYEALFDYKAASSDDLTFRQGDELQVVEEPASGENWLRAQNKTTGMVGYVPSNFIKKKEKENIVKPLTRAFPFRTPTDPPFPTTNTTKNQPQQLPNSSLSSAKPNNTPSSLYTNLPRDPSHLTPSTTTPTTTGQTYVALYDFSAMDSDGVSFKRGDRVMVQEGTEGMGGGELWWWGKVWPLDASDCQVGFVPMNYFVPENDLRAQPWYAGELTRQETVALLLNPYNTTGAFLVRDSKSTQGYSLSVRVKDEVKHYLVKEGKLGTNKHYYVKESQVFSDINHIIQHYRYNDGLCVRLTQHYKANENTIQQLLEEERSQQPEWEIDRNTIKLDTMLGSGNFGEVWKGTWATYTQVAVKKIKEGCMEVEEFKREYEVMRCLRHPRLVKLYGLCSQPPSMPLYIVTELVKHGALLDHLQKRKNEKLPHPTLELLSMGVQVSGGMAYLEERQFVHRDLAARNVLIGDKIQVKIADFGMARVIKEGYYEKRSNDGLPVKWTAPEALDQRYFTTKSDVWSYGILLFEIFTHGETPYSGMTNRVVREKLKALYRIPKPLTCPMDIYSVMVRCWMQEPEARPSFRHIKEELEHLQVKFSTK</sequence>
<dbReference type="Gene3D" id="1.10.510.10">
    <property type="entry name" value="Transferase(Phosphotransferase) domain 1"/>
    <property type="match status" value="1"/>
</dbReference>
<dbReference type="SUPFAM" id="SSF50044">
    <property type="entry name" value="SH3-domain"/>
    <property type="match status" value="2"/>
</dbReference>
<dbReference type="Gene3D" id="2.30.30.40">
    <property type="entry name" value="SH3 Domains"/>
    <property type="match status" value="2"/>
</dbReference>
<dbReference type="GO" id="GO:0004715">
    <property type="term" value="F:non-membrane spanning protein tyrosine kinase activity"/>
    <property type="evidence" value="ECO:0007669"/>
    <property type="project" value="UniProtKB-EC"/>
</dbReference>
<dbReference type="GO" id="GO:0005524">
    <property type="term" value="F:ATP binding"/>
    <property type="evidence" value="ECO:0007669"/>
    <property type="project" value="UniProtKB-UniRule"/>
</dbReference>
<dbReference type="SUPFAM" id="SSF55550">
    <property type="entry name" value="SH2 domain"/>
    <property type="match status" value="1"/>
</dbReference>
<keyword evidence="18" id="KW-1185">Reference proteome</keyword>
<dbReference type="SMART" id="SM00219">
    <property type="entry name" value="TyrKc"/>
    <property type="match status" value="1"/>
</dbReference>
<dbReference type="FunFam" id="1.10.510.10:FF:000554">
    <property type="entry name" value="Predicted protein"/>
    <property type="match status" value="1"/>
</dbReference>
<comment type="caution">
    <text evidence="17">The sequence shown here is derived from an EMBL/GenBank/DDBJ whole genome shotgun (WGS) entry which is preliminary data.</text>
</comment>
<dbReference type="Pfam" id="PF00017">
    <property type="entry name" value="SH2"/>
    <property type="match status" value="1"/>
</dbReference>
<keyword evidence="1 10" id="KW-0728">SH3 domain</keyword>
<dbReference type="GO" id="GO:0048468">
    <property type="term" value="P:cell development"/>
    <property type="evidence" value="ECO:0007669"/>
    <property type="project" value="UniProtKB-ARBA"/>
</dbReference>
<feature type="domain" description="Protein kinase" evidence="16">
    <location>
        <begin position="346"/>
        <end position="605"/>
    </location>
</feature>
<dbReference type="InterPro" id="IPR036028">
    <property type="entry name" value="SH3-like_dom_sf"/>
</dbReference>
<dbReference type="InterPro" id="IPR017441">
    <property type="entry name" value="Protein_kinase_ATP_BS"/>
</dbReference>
<dbReference type="PANTHER" id="PTHR24418">
    <property type="entry name" value="TYROSINE-PROTEIN KINASE"/>
    <property type="match status" value="1"/>
</dbReference>
<dbReference type="InterPro" id="IPR050198">
    <property type="entry name" value="Non-receptor_tyrosine_kinases"/>
</dbReference>
<dbReference type="CDD" id="cd00174">
    <property type="entry name" value="SH3"/>
    <property type="match status" value="1"/>
</dbReference>
<dbReference type="PROSITE" id="PS50002">
    <property type="entry name" value="SH3"/>
    <property type="match status" value="2"/>
</dbReference>
<feature type="domain" description="SH2" evidence="14">
    <location>
        <begin position="225"/>
        <end position="318"/>
    </location>
</feature>
<feature type="region of interest" description="Disordered" evidence="13">
    <location>
        <begin position="85"/>
        <end position="148"/>
    </location>
</feature>
<reference evidence="17" key="1">
    <citation type="submission" date="2023-10" db="EMBL/GenBank/DDBJ databases">
        <title>Genome assemblies of two species of porcelain crab, Petrolisthes cinctipes and Petrolisthes manimaculis (Anomura: Porcellanidae).</title>
        <authorList>
            <person name="Angst P."/>
        </authorList>
    </citation>
    <scope>NUCLEOTIDE SEQUENCE</scope>
    <source>
        <strain evidence="17">PB745_01</strain>
        <tissue evidence="17">Gill</tissue>
    </source>
</reference>